<name>A0A1F6BUK5_9BACT</name>
<dbReference type="EMBL" id="MFKK01000025">
    <property type="protein sequence ID" value="OGG40462.1"/>
    <property type="molecule type" value="Genomic_DNA"/>
</dbReference>
<accession>A0A1F6BUK5</accession>
<evidence type="ECO:0000313" key="1">
    <source>
        <dbReference type="EMBL" id="OGG40462.1"/>
    </source>
</evidence>
<dbReference type="Proteomes" id="UP000176996">
    <property type="component" value="Unassembled WGS sequence"/>
</dbReference>
<reference evidence="1 2" key="1">
    <citation type="journal article" date="2016" name="Nat. Commun.">
        <title>Thousands of microbial genomes shed light on interconnected biogeochemical processes in an aquifer system.</title>
        <authorList>
            <person name="Anantharaman K."/>
            <person name="Brown C.T."/>
            <person name="Hug L.A."/>
            <person name="Sharon I."/>
            <person name="Castelle C.J."/>
            <person name="Probst A.J."/>
            <person name="Thomas B.C."/>
            <person name="Singh A."/>
            <person name="Wilkins M.J."/>
            <person name="Karaoz U."/>
            <person name="Brodie E.L."/>
            <person name="Williams K.H."/>
            <person name="Hubbard S.S."/>
            <person name="Banfield J.F."/>
        </authorList>
    </citation>
    <scope>NUCLEOTIDE SEQUENCE [LARGE SCALE GENOMIC DNA]</scope>
</reference>
<comment type="caution">
    <text evidence="1">The sequence shown here is derived from an EMBL/GenBank/DDBJ whole genome shotgun (WGS) entry which is preliminary data.</text>
</comment>
<proteinExistence type="predicted"/>
<evidence type="ECO:0000313" key="2">
    <source>
        <dbReference type="Proteomes" id="UP000176996"/>
    </source>
</evidence>
<protein>
    <submittedName>
        <fullName evidence="1">Uncharacterized protein</fullName>
    </submittedName>
</protein>
<sequence length="71" mass="8392">MVWGLERVLELESALESVLELVLVLVPNLGFELFEVRIFEKGFVMFGFESELSGKLLFFRWRVEFDFELCL</sequence>
<dbReference type="STRING" id="1798471.A3A21_00535"/>
<gene>
    <name evidence="1" type="ORF">A3A21_00535</name>
</gene>
<dbReference type="AlphaFoldDB" id="A0A1F6BUK5"/>
<organism evidence="1 2">
    <name type="scientific">Candidatus Jorgensenbacteria bacterium RIFCSPLOWO2_01_FULL_45_25b</name>
    <dbReference type="NCBI Taxonomy" id="1798471"/>
    <lineage>
        <taxon>Bacteria</taxon>
        <taxon>Candidatus Joergenseniibacteriota</taxon>
    </lineage>
</organism>